<comment type="caution">
    <text evidence="4">The sequence shown here is derived from an EMBL/GenBank/DDBJ whole genome shotgun (WGS) entry which is preliminary data.</text>
</comment>
<comment type="similarity">
    <text evidence="1">Belongs to the heat shock protein 70 family.</text>
</comment>
<dbReference type="GO" id="GO:0140662">
    <property type="term" value="F:ATP-dependent protein folding chaperone"/>
    <property type="evidence" value="ECO:0007669"/>
    <property type="project" value="InterPro"/>
</dbReference>
<proteinExistence type="inferred from homology"/>
<dbReference type="PROSITE" id="PS00297">
    <property type="entry name" value="HSP70_1"/>
    <property type="match status" value="1"/>
</dbReference>
<evidence type="ECO:0000313" key="4">
    <source>
        <dbReference type="EMBL" id="TWU66963.1"/>
    </source>
</evidence>
<dbReference type="Pfam" id="PF00012">
    <property type="entry name" value="HSP70"/>
    <property type="match status" value="1"/>
</dbReference>
<dbReference type="EMBL" id="SJPZ01000001">
    <property type="protein sequence ID" value="TWU66963.1"/>
    <property type="molecule type" value="Genomic_DNA"/>
</dbReference>
<name>A0A5C6G171_9PLAN</name>
<evidence type="ECO:0000256" key="3">
    <source>
        <dbReference type="ARBA" id="ARBA00022840"/>
    </source>
</evidence>
<dbReference type="Gene3D" id="3.90.640.10">
    <property type="entry name" value="Actin, Chain A, domain 4"/>
    <property type="match status" value="1"/>
</dbReference>
<reference evidence="4 5" key="1">
    <citation type="submission" date="2019-02" db="EMBL/GenBank/DDBJ databases">
        <title>Deep-cultivation of Planctomycetes and their phenomic and genomic characterization uncovers novel biology.</title>
        <authorList>
            <person name="Wiegand S."/>
            <person name="Jogler M."/>
            <person name="Boedeker C."/>
            <person name="Pinto D."/>
            <person name="Vollmers J."/>
            <person name="Rivas-Marin E."/>
            <person name="Kohn T."/>
            <person name="Peeters S.H."/>
            <person name="Heuer A."/>
            <person name="Rast P."/>
            <person name="Oberbeckmann S."/>
            <person name="Bunk B."/>
            <person name="Jeske O."/>
            <person name="Meyerdierks A."/>
            <person name="Storesund J.E."/>
            <person name="Kallscheuer N."/>
            <person name="Luecker S."/>
            <person name="Lage O.M."/>
            <person name="Pohl T."/>
            <person name="Merkel B.J."/>
            <person name="Hornburger P."/>
            <person name="Mueller R.-W."/>
            <person name="Bruemmer F."/>
            <person name="Labrenz M."/>
            <person name="Spormann A.M."/>
            <person name="Op Den Camp H."/>
            <person name="Overmann J."/>
            <person name="Amann R."/>
            <person name="Jetten M.S.M."/>
            <person name="Mascher T."/>
            <person name="Medema M.H."/>
            <person name="Devos D.P."/>
            <person name="Kaster A.-K."/>
            <person name="Ovreas L."/>
            <person name="Rohde M."/>
            <person name="Galperin M.Y."/>
            <person name="Jogler C."/>
        </authorList>
    </citation>
    <scope>NUCLEOTIDE SEQUENCE [LARGE SCALE GENOMIC DNA]</scope>
    <source>
        <strain evidence="4 5">V7</strain>
    </source>
</reference>
<dbReference type="InterPro" id="IPR043129">
    <property type="entry name" value="ATPase_NBD"/>
</dbReference>
<dbReference type="InterPro" id="IPR013126">
    <property type="entry name" value="Hsp_70_fam"/>
</dbReference>
<accession>A0A5C6G171</accession>
<dbReference type="PRINTS" id="PR00301">
    <property type="entry name" value="HEATSHOCK70"/>
</dbReference>
<dbReference type="SUPFAM" id="SSF53067">
    <property type="entry name" value="Actin-like ATPase domain"/>
    <property type="match status" value="2"/>
</dbReference>
<organism evidence="4 5">
    <name type="scientific">Crateriforma conspicua</name>
    <dbReference type="NCBI Taxonomy" id="2527996"/>
    <lineage>
        <taxon>Bacteria</taxon>
        <taxon>Pseudomonadati</taxon>
        <taxon>Planctomycetota</taxon>
        <taxon>Planctomycetia</taxon>
        <taxon>Planctomycetales</taxon>
        <taxon>Planctomycetaceae</taxon>
        <taxon>Crateriforma</taxon>
    </lineage>
</organism>
<sequence length="960" mass="105107">MNKDANRATHADADDSVNESPRYAVGIDLGTTNCALAFVDNEHGDASSWQVDDFTVPQWVDFGVRESRLTLPSFHYQCTDAERSGASLQMAWDSESTDRCVGTLARTAGQRHPGRRIQSAKSWLSHDGVDRSAAFLPWHGDPTADRLSPVEASAAYLRHLRSAWDHAHPEYPLGEQDVVVTLPASFDEVARELTVQAAKQAGLPRLHLLEEPQAAFYGWIDREGGQWHESVRPGDLVLVCDVGGGTTDLTLIRVKPASAASSGSADSDSTQTVQFHRVAVGNHLILGGDNLDLAIAKFAEQKLLQGMSDASPDGLSPSQWDRLIGASRTAKEVMLGDDRPVEYTIHLPGEGSGLLSGGLQVTLTAEEIDGVVLDGFFPVVDFADKPQTGASGFQEFGLPYAADAAITRHLAAFLNEHRHSGIDENDETAQTHPTLVLFNGGVMSSSRLQNRIVDSIQRWFRHKPKVLTPARLDLAVARGAAYYAMVRRGKGVRIAANLGRSYYLQVEQDPPAGLVLIPGSAQPGQTFTADSHPLMMQLGTPVQFPVWVSSTRLADQSDQVVPIDNQSMSALPPVRTAVKGRNRNDDRSVAVRLEAELSEIGTVAIHCVQTDSRQRWKLDFDIRSTIETDREAHQSSGEAAGIVDQAVVQQAKACIASVFDSEQAGALKPGKLVKELQRVIGEHRSAWPPSLLRELWQSLMDLEAGRRTDATREARWLNLAGYCLRPGYGMAVDDWRVAETWRRVHGKIAFPAAASRLETLILWRRIAGGLTSTQQNQLSNTWQSILVGKTSVPANEAIEAWRLIASLEQIAVDQKIRFGNAAVADLQRPKRAAQHPTLVWSIGRLGSRRPVAGVMSSIVPRRQAEIWCDELIRFGRSNSETLTPETVTMLHLALVQLARRTGDRFVDLSQSDRDQVTSFLRQHSASEHYVQLVQSGGDLASEEQDAVFGESLPLGIRLNG</sequence>
<protein>
    <submittedName>
        <fullName evidence="4">Chaperone protein HscA</fullName>
    </submittedName>
</protein>
<dbReference type="Pfam" id="PF12531">
    <property type="entry name" value="DUF3731"/>
    <property type="match status" value="1"/>
</dbReference>
<evidence type="ECO:0000256" key="1">
    <source>
        <dbReference type="ARBA" id="ARBA00007381"/>
    </source>
</evidence>
<dbReference type="AlphaFoldDB" id="A0A5C6G171"/>
<keyword evidence="3" id="KW-0067">ATP-binding</keyword>
<gene>
    <name evidence="4" type="primary">hscA</name>
    <name evidence="4" type="ORF">V7x_25350</name>
</gene>
<dbReference type="PANTHER" id="PTHR42749">
    <property type="entry name" value="CELL SHAPE-DETERMINING PROTEIN MREB"/>
    <property type="match status" value="1"/>
</dbReference>
<dbReference type="PANTHER" id="PTHR42749:SF1">
    <property type="entry name" value="CELL SHAPE-DETERMINING PROTEIN MREB"/>
    <property type="match status" value="1"/>
</dbReference>
<evidence type="ECO:0000313" key="5">
    <source>
        <dbReference type="Proteomes" id="UP000316476"/>
    </source>
</evidence>
<dbReference type="InterPro" id="IPR018181">
    <property type="entry name" value="Heat_shock_70_CS"/>
</dbReference>
<dbReference type="InterPro" id="IPR021030">
    <property type="entry name" value="DUF3731"/>
</dbReference>
<dbReference type="GO" id="GO:0005524">
    <property type="term" value="F:ATP binding"/>
    <property type="evidence" value="ECO:0007669"/>
    <property type="project" value="UniProtKB-KW"/>
</dbReference>
<keyword evidence="2" id="KW-0547">Nucleotide-binding</keyword>
<dbReference type="Gene3D" id="3.30.420.40">
    <property type="match status" value="2"/>
</dbReference>
<evidence type="ECO:0000256" key="2">
    <source>
        <dbReference type="ARBA" id="ARBA00022741"/>
    </source>
</evidence>
<dbReference type="OrthoDB" id="9760742at2"/>
<dbReference type="RefSeq" id="WP_146414372.1">
    <property type="nucleotide sequence ID" value="NZ_SJPZ01000001.1"/>
</dbReference>
<dbReference type="Proteomes" id="UP000316476">
    <property type="component" value="Unassembled WGS sequence"/>
</dbReference>
<dbReference type="CDD" id="cd10170">
    <property type="entry name" value="ASKHA_NBD_HSP70"/>
    <property type="match status" value="1"/>
</dbReference>